<organism evidence="1 2">
    <name type="scientific">Trichinella zimbabwensis</name>
    <dbReference type="NCBI Taxonomy" id="268475"/>
    <lineage>
        <taxon>Eukaryota</taxon>
        <taxon>Metazoa</taxon>
        <taxon>Ecdysozoa</taxon>
        <taxon>Nematoda</taxon>
        <taxon>Enoplea</taxon>
        <taxon>Dorylaimia</taxon>
        <taxon>Trichinellida</taxon>
        <taxon>Trichinellidae</taxon>
        <taxon>Trichinella</taxon>
    </lineage>
</organism>
<gene>
    <name evidence="1" type="ORF">T11_7680</name>
</gene>
<reference evidence="1 2" key="1">
    <citation type="submission" date="2015-01" db="EMBL/GenBank/DDBJ databases">
        <title>Evolution of Trichinella species and genotypes.</title>
        <authorList>
            <person name="Korhonen P.K."/>
            <person name="Edoardo P."/>
            <person name="Giuseppe L.R."/>
            <person name="Gasser R.B."/>
        </authorList>
    </citation>
    <scope>NUCLEOTIDE SEQUENCE [LARGE SCALE GENOMIC DNA]</scope>
    <source>
        <strain evidence="1">ISS1029</strain>
    </source>
</reference>
<protein>
    <submittedName>
        <fullName evidence="1">Uncharacterized protein</fullName>
    </submittedName>
</protein>
<name>A0A0V1GT18_9BILA</name>
<proteinExistence type="predicted"/>
<comment type="caution">
    <text evidence="1">The sequence shown here is derived from an EMBL/GenBank/DDBJ whole genome shotgun (WGS) entry which is preliminary data.</text>
</comment>
<dbReference type="AlphaFoldDB" id="A0A0V1GT18"/>
<evidence type="ECO:0000313" key="2">
    <source>
        <dbReference type="Proteomes" id="UP000055024"/>
    </source>
</evidence>
<sequence length="88" mass="10308">MWVNDANGGHYGRSIRWAQQYGMTSLYRQLWEKQAFGRAPIGAMFLEQPHVGVAKVVDLDPLGHQWDYLRGRQRLRGRIVVDELRDRI</sequence>
<dbReference type="EMBL" id="JYDP01000286">
    <property type="protein sequence ID" value="KRZ01463.1"/>
    <property type="molecule type" value="Genomic_DNA"/>
</dbReference>
<evidence type="ECO:0000313" key="1">
    <source>
        <dbReference type="EMBL" id="KRZ01463.1"/>
    </source>
</evidence>
<accession>A0A0V1GT18</accession>
<keyword evidence="2" id="KW-1185">Reference proteome</keyword>
<dbReference type="Proteomes" id="UP000055024">
    <property type="component" value="Unassembled WGS sequence"/>
</dbReference>